<feature type="transmembrane region" description="Helical" evidence="1">
    <location>
        <begin position="84"/>
        <end position="103"/>
    </location>
</feature>
<organism evidence="2 3">
    <name type="scientific">Acanthosepion pharaonis</name>
    <name type="common">Pharaoh cuttlefish</name>
    <name type="synonym">Sepia pharaonis</name>
    <dbReference type="NCBI Taxonomy" id="158019"/>
    <lineage>
        <taxon>Eukaryota</taxon>
        <taxon>Metazoa</taxon>
        <taxon>Spiralia</taxon>
        <taxon>Lophotrochozoa</taxon>
        <taxon>Mollusca</taxon>
        <taxon>Cephalopoda</taxon>
        <taxon>Coleoidea</taxon>
        <taxon>Decapodiformes</taxon>
        <taxon>Sepiida</taxon>
        <taxon>Sepiina</taxon>
        <taxon>Sepiidae</taxon>
        <taxon>Acanthosepion</taxon>
    </lineage>
</organism>
<protein>
    <submittedName>
        <fullName evidence="2">Uncharacterized protein</fullName>
    </submittedName>
</protein>
<evidence type="ECO:0000313" key="3">
    <source>
        <dbReference type="Proteomes" id="UP000597762"/>
    </source>
</evidence>
<dbReference type="EMBL" id="CAHIKZ030002160">
    <property type="protein sequence ID" value="CAE1282134.1"/>
    <property type="molecule type" value="Genomic_DNA"/>
</dbReference>
<reference evidence="2" key="1">
    <citation type="submission" date="2021-01" db="EMBL/GenBank/DDBJ databases">
        <authorList>
            <person name="Li R."/>
            <person name="Bekaert M."/>
        </authorList>
    </citation>
    <scope>NUCLEOTIDE SEQUENCE</scope>
    <source>
        <strain evidence="2">Farmed</strain>
    </source>
</reference>
<keyword evidence="3" id="KW-1185">Reference proteome</keyword>
<evidence type="ECO:0000313" key="2">
    <source>
        <dbReference type="EMBL" id="CAE1282134.1"/>
    </source>
</evidence>
<keyword evidence="1" id="KW-0812">Transmembrane</keyword>
<dbReference type="Proteomes" id="UP000597762">
    <property type="component" value="Unassembled WGS sequence"/>
</dbReference>
<evidence type="ECO:0000256" key="1">
    <source>
        <dbReference type="SAM" id="Phobius"/>
    </source>
</evidence>
<sequence length="203" mass="23261">MPPTFLPLFLSLSLSLSLIHILSLLSFFHAHIHTHCYFSPLFLSPCLSSTHLDPTYRYYCRLLSLVHTFSLIPVCHFLSRTQTLFYFITHCLSCLSINLSIYLTNMNSCLLSIAHFHTNSLSLSLSYTYSLSLSLSFIFSQILFPTCLFLFLTHPKHTLFSFTLTSLSHTQSFSHSILSLSLTHRFTLPIYSPSTESIMRISF</sequence>
<accession>A0A812CYK8</accession>
<keyword evidence="1" id="KW-0472">Membrane</keyword>
<gene>
    <name evidence="2" type="ORF">SPHA_43250</name>
</gene>
<proteinExistence type="predicted"/>
<comment type="caution">
    <text evidence="2">The sequence shown here is derived from an EMBL/GenBank/DDBJ whole genome shotgun (WGS) entry which is preliminary data.</text>
</comment>
<feature type="transmembrane region" description="Helical" evidence="1">
    <location>
        <begin position="129"/>
        <end position="152"/>
    </location>
</feature>
<dbReference type="AlphaFoldDB" id="A0A812CYK8"/>
<name>A0A812CYK8_ACAPH</name>
<keyword evidence="1" id="KW-1133">Transmembrane helix</keyword>